<feature type="compositionally biased region" description="Polar residues" evidence="1">
    <location>
        <begin position="43"/>
        <end position="52"/>
    </location>
</feature>
<accession>A0A0C3B3W7</accession>
<sequence>MSDNTSTPSRAASPTTGTPDIPPIPTDTTPARPYRFTWDPSASRRQGPSSVSETTEGRGGRGEYHFGVSPRVDLFGVSASSSTQLAQGALPLEWSSSKHGFHAISTVLNNPHKKQAPPKAHSSLPSVTPADLPRVRRKDFDSYLRAVAPEWERFEHNSQLGREQLDAAEDVSVPAGRAIPSLDVVPRGTHIHSL</sequence>
<dbReference type="EMBL" id="KN833181">
    <property type="protein sequence ID" value="KIM71977.1"/>
    <property type="molecule type" value="Genomic_DNA"/>
</dbReference>
<gene>
    <name evidence="2" type="ORF">PILCRDRAFT_16564</name>
</gene>
<protein>
    <submittedName>
        <fullName evidence="2">Uncharacterized protein</fullName>
    </submittedName>
</protein>
<evidence type="ECO:0000313" key="2">
    <source>
        <dbReference type="EMBL" id="KIM71977.1"/>
    </source>
</evidence>
<feature type="region of interest" description="Disordered" evidence="1">
    <location>
        <begin position="1"/>
        <end position="67"/>
    </location>
</feature>
<dbReference type="STRING" id="765440.A0A0C3B3W7"/>
<evidence type="ECO:0000256" key="1">
    <source>
        <dbReference type="SAM" id="MobiDB-lite"/>
    </source>
</evidence>
<name>A0A0C3B3W7_PILCF</name>
<dbReference type="OrthoDB" id="10259024at2759"/>
<proteinExistence type="predicted"/>
<reference evidence="3" key="2">
    <citation type="submission" date="2015-01" db="EMBL/GenBank/DDBJ databases">
        <title>Evolutionary Origins and Diversification of the Mycorrhizal Mutualists.</title>
        <authorList>
            <consortium name="DOE Joint Genome Institute"/>
            <consortium name="Mycorrhizal Genomics Consortium"/>
            <person name="Kohler A."/>
            <person name="Kuo A."/>
            <person name="Nagy L.G."/>
            <person name="Floudas D."/>
            <person name="Copeland A."/>
            <person name="Barry K.W."/>
            <person name="Cichocki N."/>
            <person name="Veneault-Fourrey C."/>
            <person name="LaButti K."/>
            <person name="Lindquist E.A."/>
            <person name="Lipzen A."/>
            <person name="Lundell T."/>
            <person name="Morin E."/>
            <person name="Murat C."/>
            <person name="Riley R."/>
            <person name="Ohm R."/>
            <person name="Sun H."/>
            <person name="Tunlid A."/>
            <person name="Henrissat B."/>
            <person name="Grigoriev I.V."/>
            <person name="Hibbett D.S."/>
            <person name="Martin F."/>
        </authorList>
    </citation>
    <scope>NUCLEOTIDE SEQUENCE [LARGE SCALE GENOMIC DNA]</scope>
    <source>
        <strain evidence="3">F 1598</strain>
    </source>
</reference>
<keyword evidence="3" id="KW-1185">Reference proteome</keyword>
<feature type="compositionally biased region" description="Low complexity" evidence="1">
    <location>
        <begin position="1"/>
        <end position="19"/>
    </location>
</feature>
<dbReference type="HOGENOM" id="CLU_1402933_0_0_1"/>
<dbReference type="InParanoid" id="A0A0C3B3W7"/>
<dbReference type="AlphaFoldDB" id="A0A0C3B3W7"/>
<organism evidence="2 3">
    <name type="scientific">Piloderma croceum (strain F 1598)</name>
    <dbReference type="NCBI Taxonomy" id="765440"/>
    <lineage>
        <taxon>Eukaryota</taxon>
        <taxon>Fungi</taxon>
        <taxon>Dikarya</taxon>
        <taxon>Basidiomycota</taxon>
        <taxon>Agaricomycotina</taxon>
        <taxon>Agaricomycetes</taxon>
        <taxon>Agaricomycetidae</taxon>
        <taxon>Atheliales</taxon>
        <taxon>Atheliaceae</taxon>
        <taxon>Piloderma</taxon>
    </lineage>
</organism>
<reference evidence="2 3" key="1">
    <citation type="submission" date="2014-04" db="EMBL/GenBank/DDBJ databases">
        <authorList>
            <consortium name="DOE Joint Genome Institute"/>
            <person name="Kuo A."/>
            <person name="Tarkka M."/>
            <person name="Buscot F."/>
            <person name="Kohler A."/>
            <person name="Nagy L.G."/>
            <person name="Floudas D."/>
            <person name="Copeland A."/>
            <person name="Barry K.W."/>
            <person name="Cichocki N."/>
            <person name="Veneault-Fourrey C."/>
            <person name="LaButti K."/>
            <person name="Lindquist E.A."/>
            <person name="Lipzen A."/>
            <person name="Lundell T."/>
            <person name="Morin E."/>
            <person name="Murat C."/>
            <person name="Sun H."/>
            <person name="Tunlid A."/>
            <person name="Henrissat B."/>
            <person name="Grigoriev I.V."/>
            <person name="Hibbett D.S."/>
            <person name="Martin F."/>
            <person name="Nordberg H.P."/>
            <person name="Cantor M.N."/>
            <person name="Hua S.X."/>
        </authorList>
    </citation>
    <scope>NUCLEOTIDE SEQUENCE [LARGE SCALE GENOMIC DNA]</scope>
    <source>
        <strain evidence="2 3">F 1598</strain>
    </source>
</reference>
<evidence type="ECO:0000313" key="3">
    <source>
        <dbReference type="Proteomes" id="UP000054166"/>
    </source>
</evidence>
<dbReference type="Proteomes" id="UP000054166">
    <property type="component" value="Unassembled WGS sequence"/>
</dbReference>
<feature type="compositionally biased region" description="Basic and acidic residues" evidence="1">
    <location>
        <begin position="55"/>
        <end position="64"/>
    </location>
</feature>